<reference evidence="1 2" key="1">
    <citation type="submission" date="2023-01" db="EMBL/GenBank/DDBJ databases">
        <title>Novel diversity within Roseofilum (Cyanobacteria; Desertifilaceae) from marine benthic mats with descriptions of four novel species.</title>
        <authorList>
            <person name="Wang Y."/>
            <person name="Berthold D.E."/>
            <person name="Hu J."/>
            <person name="Lefler F.W."/>
            <person name="Laughinghouse H.D. IV."/>
        </authorList>
    </citation>
    <scope>NUCLEOTIDE SEQUENCE [LARGE SCALE GENOMIC DNA]</scope>
    <source>
        <strain evidence="1 2">BLCC-M143</strain>
    </source>
</reference>
<gene>
    <name evidence="1" type="ORF">PMH09_18890</name>
</gene>
<name>A0ABT7C1F3_9CYAN</name>
<protein>
    <submittedName>
        <fullName evidence="1">Uncharacterized protein</fullName>
    </submittedName>
</protein>
<proteinExistence type="predicted"/>
<comment type="caution">
    <text evidence="1">The sequence shown here is derived from an EMBL/GenBank/DDBJ whole genome shotgun (WGS) entry which is preliminary data.</text>
</comment>
<dbReference type="Proteomes" id="UP001232992">
    <property type="component" value="Unassembled WGS sequence"/>
</dbReference>
<keyword evidence="2" id="KW-1185">Reference proteome</keyword>
<dbReference type="RefSeq" id="WP_283759905.1">
    <property type="nucleotide sequence ID" value="NZ_JAQOSQ010000030.1"/>
</dbReference>
<organism evidence="1 2">
    <name type="scientific">Roseofilum casamattae BLCC-M143</name>
    <dbReference type="NCBI Taxonomy" id="3022442"/>
    <lineage>
        <taxon>Bacteria</taxon>
        <taxon>Bacillati</taxon>
        <taxon>Cyanobacteriota</taxon>
        <taxon>Cyanophyceae</taxon>
        <taxon>Desertifilales</taxon>
        <taxon>Desertifilaceae</taxon>
        <taxon>Roseofilum</taxon>
        <taxon>Roseofilum casamattae</taxon>
    </lineage>
</organism>
<dbReference type="EMBL" id="JAQOSQ010000030">
    <property type="protein sequence ID" value="MDJ1185259.1"/>
    <property type="molecule type" value="Genomic_DNA"/>
</dbReference>
<evidence type="ECO:0000313" key="1">
    <source>
        <dbReference type="EMBL" id="MDJ1185259.1"/>
    </source>
</evidence>
<accession>A0ABT7C1F3</accession>
<sequence length="163" mass="18019">MGLLGFLRGDSNSAAIAPVNGQKNQLDANSVHTKSAPNAITPDSPGSWDKFRYAPVVEQARVFSEEEAQALQERARDAKLTTRATKKAYTALKSMSDDHTQVNKWHEFYRRNEGRNERRMQGYANTSARYLHSQRPGYAKLGHSLKQAEQAADSAIAALAATL</sequence>
<evidence type="ECO:0000313" key="2">
    <source>
        <dbReference type="Proteomes" id="UP001232992"/>
    </source>
</evidence>